<evidence type="ECO:0000313" key="10">
    <source>
        <dbReference type="EMBL" id="PVD34858.1"/>
    </source>
</evidence>
<dbReference type="STRING" id="400727.A0A2T7PN40"/>
<dbReference type="Pfam" id="PF00067">
    <property type="entry name" value="p450"/>
    <property type="match status" value="2"/>
</dbReference>
<evidence type="ECO:0000256" key="3">
    <source>
        <dbReference type="ARBA" id="ARBA00022723"/>
    </source>
</evidence>
<keyword evidence="4" id="KW-0560">Oxidoreductase</keyword>
<dbReference type="InterPro" id="IPR002401">
    <property type="entry name" value="Cyt_P450_E_grp-I"/>
</dbReference>
<evidence type="ECO:0000256" key="7">
    <source>
        <dbReference type="PIRSR" id="PIRSR602401-1"/>
    </source>
</evidence>
<evidence type="ECO:0000256" key="6">
    <source>
        <dbReference type="ARBA" id="ARBA00043906"/>
    </source>
</evidence>
<keyword evidence="9" id="KW-0812">Transmembrane</keyword>
<evidence type="ECO:0000256" key="8">
    <source>
        <dbReference type="SAM" id="MobiDB-lite"/>
    </source>
</evidence>
<keyword evidence="3 7" id="KW-0479">Metal-binding</keyword>
<dbReference type="SUPFAM" id="SSF48264">
    <property type="entry name" value="Cytochrome P450"/>
    <property type="match status" value="1"/>
</dbReference>
<evidence type="ECO:0000256" key="4">
    <source>
        <dbReference type="ARBA" id="ARBA00023002"/>
    </source>
</evidence>
<keyword evidence="2 7" id="KW-0349">Heme</keyword>
<dbReference type="AlphaFoldDB" id="A0A2T7PN40"/>
<dbReference type="GO" id="GO:0016705">
    <property type="term" value="F:oxidoreductase activity, acting on paired donors, with incorporation or reduction of molecular oxygen"/>
    <property type="evidence" value="ECO:0007669"/>
    <property type="project" value="InterPro"/>
</dbReference>
<dbReference type="PROSITE" id="PS00086">
    <property type="entry name" value="CYTOCHROME_P450"/>
    <property type="match status" value="1"/>
</dbReference>
<protein>
    <recommendedName>
        <fullName evidence="12">Cytochrome P450</fullName>
    </recommendedName>
</protein>
<gene>
    <name evidence="10" type="ORF">C0Q70_06137</name>
</gene>
<keyword evidence="9" id="KW-1133">Transmembrane helix</keyword>
<dbReference type="PANTHER" id="PTHR24302:SF15">
    <property type="entry name" value="FATTY-ACID PEROXYGENASE"/>
    <property type="match status" value="1"/>
</dbReference>
<dbReference type="PRINTS" id="PR00463">
    <property type="entry name" value="EP450I"/>
</dbReference>
<dbReference type="Gene3D" id="1.10.630.10">
    <property type="entry name" value="Cytochrome P450"/>
    <property type="match status" value="1"/>
</dbReference>
<feature type="binding site" description="axial binding residue" evidence="7">
    <location>
        <position position="483"/>
    </location>
    <ligand>
        <name>heme</name>
        <dbReference type="ChEBI" id="CHEBI:30413"/>
    </ligand>
    <ligandPart>
        <name>Fe</name>
        <dbReference type="ChEBI" id="CHEBI:18248"/>
    </ligandPart>
</feature>
<dbReference type="EMBL" id="PZQS01000003">
    <property type="protein sequence ID" value="PVD34858.1"/>
    <property type="molecule type" value="Genomic_DNA"/>
</dbReference>
<comment type="similarity">
    <text evidence="1">Belongs to the cytochrome P450 family.</text>
</comment>
<dbReference type="InterPro" id="IPR017972">
    <property type="entry name" value="Cyt_P450_CS"/>
</dbReference>
<name>A0A2T7PN40_POMCA</name>
<comment type="cofactor">
    <cofactor evidence="7">
        <name>heme</name>
        <dbReference type="ChEBI" id="CHEBI:30413"/>
    </cofactor>
</comment>
<comment type="caution">
    <text evidence="10">The sequence shown here is derived from an EMBL/GenBank/DDBJ whole genome shotgun (WGS) entry which is preliminary data.</text>
</comment>
<sequence length="762" mass="85723">MENTEAGWLSLTTYLVVGVGTLTVIWLWRSCQELMTFKRMGVPGPTPIPVFGNMLTIFRKGIIHIFPHWNKQYDKIYGIFMPAPALVINDLDLIKDIAIKQFQSFPNRKVPTLFKFKPWNANLLSVRDDQWKHVRGILSPTFSSGKLKKMVPAIERVVSNLVSNVTEKAKTGNMIELKEFCGCYAMDVIAGAAFGLQVDSVKNPKDPFVYHAFNALFGRQWLMPVYVSMPFLTRLLHKIGLTFSPKESTDFFYNVTEGALKERRQEKKKFSDFLQLLVEAEKEQETQQDVDAEIDHRSQLHTSSQWTRKGNTHIAGLTNKEHQKLRNFMTGLVRDEIHSNALLFLAAGYDTVSTAMSYTLFSLAANPACLHKAQQEVDEKLGKKPADYSTVNELVYLDMCMNEALRMFTPGFASDRECIEDTEVGGYKVPKGMQVVFPFYAIHNDPKIWPNPSKYDPERHTPEARAARHPCSFLPFGIGPRNCIGMRLAQLELRMALAAVLQRVTPVLCEKSVYPPSNFHYGRITTKDGLWVTDGTTAEDTRDRIMHFRNRCYIPIEFKCRLWSPLHSLFPHQTPSPPTLSYHHYPFTTPSLSPPQSLHPNPSSSTQLPLLPCSLSPSLSHPLSSKPHLSPPAPTFILFSGLLPPTLLPLNPSHPTLASTQSPPTPLRSNPHPSFLFPTRHSHTPLSFCLLFTPNPHPLSPFPTPSLQPASPRSHPSQTLPPILSSPATCPFPLLFYSNTFTSLQTPSSLPPNPTSLFLPHT</sequence>
<evidence type="ECO:0000256" key="2">
    <source>
        <dbReference type="ARBA" id="ARBA00022617"/>
    </source>
</evidence>
<keyword evidence="11" id="KW-1185">Reference proteome</keyword>
<feature type="region of interest" description="Disordered" evidence="8">
    <location>
        <begin position="700"/>
        <end position="719"/>
    </location>
</feature>
<dbReference type="PANTHER" id="PTHR24302">
    <property type="entry name" value="CYTOCHROME P450 FAMILY 3"/>
    <property type="match status" value="1"/>
</dbReference>
<feature type="compositionally biased region" description="Polar residues" evidence="8">
    <location>
        <begin position="707"/>
        <end position="719"/>
    </location>
</feature>
<evidence type="ECO:0008006" key="12">
    <source>
        <dbReference type="Google" id="ProtNLM"/>
    </source>
</evidence>
<dbReference type="OrthoDB" id="2789670at2759"/>
<evidence type="ECO:0000256" key="5">
    <source>
        <dbReference type="ARBA" id="ARBA00023004"/>
    </source>
</evidence>
<evidence type="ECO:0000256" key="9">
    <source>
        <dbReference type="SAM" id="Phobius"/>
    </source>
</evidence>
<dbReference type="InterPro" id="IPR036396">
    <property type="entry name" value="Cyt_P450_sf"/>
</dbReference>
<dbReference type="GO" id="GO:0020037">
    <property type="term" value="F:heme binding"/>
    <property type="evidence" value="ECO:0007669"/>
    <property type="project" value="InterPro"/>
</dbReference>
<feature type="transmembrane region" description="Helical" evidence="9">
    <location>
        <begin position="6"/>
        <end position="28"/>
    </location>
</feature>
<dbReference type="PRINTS" id="PR00385">
    <property type="entry name" value="P450"/>
</dbReference>
<reference evidence="10 11" key="1">
    <citation type="submission" date="2018-04" db="EMBL/GenBank/DDBJ databases">
        <title>The genome of golden apple snail Pomacea canaliculata provides insight into stress tolerance and invasive adaptation.</title>
        <authorList>
            <person name="Liu C."/>
            <person name="Liu B."/>
            <person name="Ren Y."/>
            <person name="Zhang Y."/>
            <person name="Wang H."/>
            <person name="Li S."/>
            <person name="Jiang F."/>
            <person name="Yin L."/>
            <person name="Zhang G."/>
            <person name="Qian W."/>
            <person name="Fan W."/>
        </authorList>
    </citation>
    <scope>NUCLEOTIDE SEQUENCE [LARGE SCALE GENOMIC DNA]</scope>
    <source>
        <strain evidence="10">SZHN2017</strain>
        <tissue evidence="10">Muscle</tissue>
    </source>
</reference>
<keyword evidence="5 7" id="KW-0408">Iron</keyword>
<dbReference type="GO" id="GO:0005506">
    <property type="term" value="F:iron ion binding"/>
    <property type="evidence" value="ECO:0007669"/>
    <property type="project" value="InterPro"/>
</dbReference>
<dbReference type="InterPro" id="IPR050705">
    <property type="entry name" value="Cytochrome_P450_3A"/>
</dbReference>
<keyword evidence="9" id="KW-0472">Membrane</keyword>
<evidence type="ECO:0000313" key="11">
    <source>
        <dbReference type="Proteomes" id="UP000245119"/>
    </source>
</evidence>
<dbReference type="Proteomes" id="UP000245119">
    <property type="component" value="Linkage Group LG3"/>
</dbReference>
<dbReference type="InterPro" id="IPR001128">
    <property type="entry name" value="Cyt_P450"/>
</dbReference>
<evidence type="ECO:0000256" key="1">
    <source>
        <dbReference type="ARBA" id="ARBA00010617"/>
    </source>
</evidence>
<organism evidence="10 11">
    <name type="scientific">Pomacea canaliculata</name>
    <name type="common">Golden apple snail</name>
    <dbReference type="NCBI Taxonomy" id="400727"/>
    <lineage>
        <taxon>Eukaryota</taxon>
        <taxon>Metazoa</taxon>
        <taxon>Spiralia</taxon>
        <taxon>Lophotrochozoa</taxon>
        <taxon>Mollusca</taxon>
        <taxon>Gastropoda</taxon>
        <taxon>Caenogastropoda</taxon>
        <taxon>Architaenioglossa</taxon>
        <taxon>Ampullarioidea</taxon>
        <taxon>Ampullariidae</taxon>
        <taxon>Pomacea</taxon>
    </lineage>
</organism>
<dbReference type="GO" id="GO:0008395">
    <property type="term" value="F:steroid hydroxylase activity"/>
    <property type="evidence" value="ECO:0007669"/>
    <property type="project" value="TreeGrafter"/>
</dbReference>
<comment type="function">
    <text evidence="6">Cytochromes P450 are a group of heme-thiolate monooxygenases. They oxidize a variety of structurally unrelated compounds, including steroids, fatty acids, and xenobiotics.</text>
</comment>
<proteinExistence type="inferred from homology"/>
<accession>A0A2T7PN40</accession>
<dbReference type="CDD" id="cd11055">
    <property type="entry name" value="CYP3A-like"/>
    <property type="match status" value="1"/>
</dbReference>